<dbReference type="PANTHER" id="PTHR16161">
    <property type="entry name" value="TRANSCRIPTIONAL PROTEIN SWT1"/>
    <property type="match status" value="1"/>
</dbReference>
<accession>A0AAW1JG17</accession>
<keyword evidence="3" id="KW-1185">Reference proteome</keyword>
<dbReference type="AlphaFoldDB" id="A0AAW1JG17"/>
<dbReference type="CDD" id="cd18727">
    <property type="entry name" value="PIN_Swt1-like"/>
    <property type="match status" value="1"/>
</dbReference>
<proteinExistence type="predicted"/>
<gene>
    <name evidence="2" type="ORF">QE152_g30024</name>
</gene>
<organism evidence="2 3">
    <name type="scientific">Popillia japonica</name>
    <name type="common">Japanese beetle</name>
    <dbReference type="NCBI Taxonomy" id="7064"/>
    <lineage>
        <taxon>Eukaryota</taxon>
        <taxon>Metazoa</taxon>
        <taxon>Ecdysozoa</taxon>
        <taxon>Arthropoda</taxon>
        <taxon>Hexapoda</taxon>
        <taxon>Insecta</taxon>
        <taxon>Pterygota</taxon>
        <taxon>Neoptera</taxon>
        <taxon>Endopterygota</taxon>
        <taxon>Coleoptera</taxon>
        <taxon>Polyphaga</taxon>
        <taxon>Scarabaeiformia</taxon>
        <taxon>Scarabaeidae</taxon>
        <taxon>Rutelinae</taxon>
        <taxon>Popillia</taxon>
    </lineage>
</organism>
<dbReference type="Pfam" id="PF13638">
    <property type="entry name" value="PIN_4"/>
    <property type="match status" value="1"/>
</dbReference>
<dbReference type="SUPFAM" id="SSF88723">
    <property type="entry name" value="PIN domain-like"/>
    <property type="match status" value="1"/>
</dbReference>
<reference evidence="2 3" key="1">
    <citation type="journal article" date="2024" name="BMC Genomics">
        <title>De novo assembly and annotation of Popillia japonica's genome with initial clues to its potential as an invasive pest.</title>
        <authorList>
            <person name="Cucini C."/>
            <person name="Boschi S."/>
            <person name="Funari R."/>
            <person name="Cardaioli E."/>
            <person name="Iannotti N."/>
            <person name="Marturano G."/>
            <person name="Paoli F."/>
            <person name="Bruttini M."/>
            <person name="Carapelli A."/>
            <person name="Frati F."/>
            <person name="Nardi F."/>
        </authorList>
    </citation>
    <scope>NUCLEOTIDE SEQUENCE [LARGE SCALE GENOMIC DNA]</scope>
    <source>
        <strain evidence="2">DMR45628</strain>
    </source>
</reference>
<sequence>MPNVRDNLNHRKNEIVKVHQVFEVPVSRNKPDEQKRLSSHSNLKTESISILGKRVVDQIKDKKDTDQEVANKKRKIIESSQQYDIKENIQQKQSHLDGNKMLYLNTSIQDACGYDDDCDMEWSPIDQEEAVSSIQKYRENYRYALSKDQNLNELNQNESSSKFTKATFTKSATEDKTLHIVIDTNIFISHLNVIQDLLSEEYDNCCHVVYVPWIVIQELDYFKDGRSGSPTMLKAAKKAIKFINDMLIRKHTKLKGQTVREALQQEPSGNSDDGILFCCVKLAQMSDSVILLSNDVNLRNKALINNITSYGSKHIFTHIQNFNVNSHNKEKISQINAVLSDMCTTIILDEMKEAYGSVLNILIKERPWDLKQCLIYIKRFWNPVFSLLISQKQCLKAVEDLLMFIQSCSDLTTQENTEQFIKLCLSMCIYFKNSLNKHQKNILLSITNIQEIVS</sequence>
<comment type="caution">
    <text evidence="2">The sequence shown here is derived from an EMBL/GenBank/DDBJ whole genome shotgun (WGS) entry which is preliminary data.</text>
</comment>
<dbReference type="EMBL" id="JASPKY010000395">
    <property type="protein sequence ID" value="KAK9702341.1"/>
    <property type="molecule type" value="Genomic_DNA"/>
</dbReference>
<evidence type="ECO:0000313" key="2">
    <source>
        <dbReference type="EMBL" id="KAK9702341.1"/>
    </source>
</evidence>
<dbReference type="PANTHER" id="PTHR16161:SF0">
    <property type="entry name" value="TRANSCRIPTIONAL PROTEIN SWT1"/>
    <property type="match status" value="1"/>
</dbReference>
<feature type="domain" description="PIN" evidence="1">
    <location>
        <begin position="178"/>
        <end position="300"/>
    </location>
</feature>
<dbReference type="InterPro" id="IPR002716">
    <property type="entry name" value="PIN_dom"/>
</dbReference>
<name>A0AAW1JG17_POPJA</name>
<dbReference type="Gene3D" id="3.40.50.1010">
    <property type="entry name" value="5'-nuclease"/>
    <property type="match status" value="1"/>
</dbReference>
<protein>
    <submittedName>
        <fullName evidence="2">PIN domain</fullName>
    </submittedName>
</protein>
<dbReference type="InterPro" id="IPR029060">
    <property type="entry name" value="PIN-like_dom_sf"/>
</dbReference>
<dbReference type="Proteomes" id="UP001458880">
    <property type="component" value="Unassembled WGS sequence"/>
</dbReference>
<dbReference type="InterPro" id="IPR052626">
    <property type="entry name" value="SWT1_Regulator"/>
</dbReference>
<dbReference type="SMART" id="SM00670">
    <property type="entry name" value="PINc"/>
    <property type="match status" value="1"/>
</dbReference>
<evidence type="ECO:0000313" key="3">
    <source>
        <dbReference type="Proteomes" id="UP001458880"/>
    </source>
</evidence>
<evidence type="ECO:0000259" key="1">
    <source>
        <dbReference type="SMART" id="SM00670"/>
    </source>
</evidence>
<dbReference type="GO" id="GO:0005634">
    <property type="term" value="C:nucleus"/>
    <property type="evidence" value="ECO:0007669"/>
    <property type="project" value="TreeGrafter"/>
</dbReference>